<dbReference type="AlphaFoldDB" id="A0A8A1MKP0"/>
<evidence type="ECO:0000313" key="2">
    <source>
        <dbReference type="Proteomes" id="UP000663671"/>
    </source>
</evidence>
<proteinExistence type="predicted"/>
<dbReference type="EMBL" id="CP069116">
    <property type="protein sequence ID" value="QSS66681.1"/>
    <property type="molecule type" value="Genomic_DNA"/>
</dbReference>
<protein>
    <submittedName>
        <fullName evidence="1">Uncharacterized protein</fullName>
    </submittedName>
</protein>
<dbReference type="VEuPathDB" id="FungiDB:I7I51_02890"/>
<organism evidence="1 2">
    <name type="scientific">Ajellomyces capsulatus</name>
    <name type="common">Darling's disease fungus</name>
    <name type="synonym">Histoplasma capsulatum</name>
    <dbReference type="NCBI Taxonomy" id="5037"/>
    <lineage>
        <taxon>Eukaryota</taxon>
        <taxon>Fungi</taxon>
        <taxon>Dikarya</taxon>
        <taxon>Ascomycota</taxon>
        <taxon>Pezizomycotina</taxon>
        <taxon>Eurotiomycetes</taxon>
        <taxon>Eurotiomycetidae</taxon>
        <taxon>Onygenales</taxon>
        <taxon>Ajellomycetaceae</taxon>
        <taxon>Histoplasma</taxon>
    </lineage>
</organism>
<sequence>MPLRSDSAMTSSLLNEAGYRRPGFKEWKAECFGKPILPRMQLFQLFDSWFHSEDGMGLGLGGNIVYLFDAPEDIDNDVSSISQWDTPRTKYNVSAVPTPDVESSFGLNYLKAFYHGLPLLTSWKNDSVTKRDSKSKSKQTEGPPAFEILIAQQIVFTSRNDQIFDGKHNINRDKSWSDHFINATKLSSWGPTSRPKKRAKTPNHQAATTRSILFTTYRISIPLLLVRFIWQIRIHIAIQCELQQFMWRSAEYKSLNPLKI</sequence>
<evidence type="ECO:0000313" key="1">
    <source>
        <dbReference type="EMBL" id="QSS66681.1"/>
    </source>
</evidence>
<gene>
    <name evidence="1" type="ORF">I7I51_02890</name>
</gene>
<dbReference type="Proteomes" id="UP000663671">
    <property type="component" value="Chromosome 6"/>
</dbReference>
<dbReference type="OrthoDB" id="2365600at2759"/>
<accession>A0A8A1MKP0</accession>
<name>A0A8A1MKP0_AJECA</name>
<reference evidence="1" key="1">
    <citation type="submission" date="2021-01" db="EMBL/GenBank/DDBJ databases">
        <title>Chromosome-level genome assembly of a human fungal pathogen reveals clustering of transcriptionally co-regulated genes.</title>
        <authorList>
            <person name="Voorhies M."/>
            <person name="Cohen S."/>
            <person name="Shea T.P."/>
            <person name="Petrus S."/>
            <person name="Munoz J.F."/>
            <person name="Poplawski S."/>
            <person name="Goldman W.E."/>
            <person name="Michael T."/>
            <person name="Cuomo C.A."/>
            <person name="Sil A."/>
            <person name="Beyhan S."/>
        </authorList>
    </citation>
    <scope>NUCLEOTIDE SEQUENCE</scope>
    <source>
        <strain evidence="1">WU24</strain>
    </source>
</reference>